<keyword evidence="7" id="KW-0805">Transcription regulation</keyword>
<dbReference type="AlphaFoldDB" id="A0A0D8J2T5"/>
<keyword evidence="10" id="KW-0234">DNA repair</keyword>
<dbReference type="Pfam" id="PF01381">
    <property type="entry name" value="HTH_3"/>
    <property type="match status" value="1"/>
</dbReference>
<dbReference type="NCBIfam" id="TIGR00498">
    <property type="entry name" value="lexA"/>
    <property type="match status" value="1"/>
</dbReference>
<dbReference type="InterPro" id="IPR001387">
    <property type="entry name" value="Cro/C1-type_HTH"/>
</dbReference>
<dbReference type="InterPro" id="IPR015927">
    <property type="entry name" value="Peptidase_S24_S26A/B/C"/>
</dbReference>
<dbReference type="PANTHER" id="PTHR33516">
    <property type="entry name" value="LEXA REPRESSOR"/>
    <property type="match status" value="1"/>
</dbReference>
<keyword evidence="3" id="KW-0235">DNA replication</keyword>
<accession>A0A0D8J2T5</accession>
<dbReference type="CDD" id="cd06529">
    <property type="entry name" value="S24_LexA-like"/>
    <property type="match status" value="1"/>
</dbReference>
<keyword evidence="8" id="KW-0238">DNA-binding</keyword>
<feature type="domain" description="HTH cro/C1-type" evidence="13">
    <location>
        <begin position="7"/>
        <end position="62"/>
    </location>
</feature>
<evidence type="ECO:0000256" key="7">
    <source>
        <dbReference type="ARBA" id="ARBA00023015"/>
    </source>
</evidence>
<keyword evidence="6 12" id="KW-0068">Autocatalytic cleavage</keyword>
<dbReference type="SUPFAM" id="SSF47413">
    <property type="entry name" value="lambda repressor-like DNA-binding domains"/>
    <property type="match status" value="1"/>
</dbReference>
<evidence type="ECO:0000256" key="6">
    <source>
        <dbReference type="ARBA" id="ARBA00022813"/>
    </source>
</evidence>
<dbReference type="CDD" id="cd00093">
    <property type="entry name" value="HTH_XRE"/>
    <property type="match status" value="1"/>
</dbReference>
<dbReference type="Pfam" id="PF00717">
    <property type="entry name" value="Peptidase_S24"/>
    <property type="match status" value="1"/>
</dbReference>
<dbReference type="Gene3D" id="1.10.260.40">
    <property type="entry name" value="lambda repressor-like DNA-binding domains"/>
    <property type="match status" value="1"/>
</dbReference>
<dbReference type="InterPro" id="IPR050077">
    <property type="entry name" value="LexA_repressor"/>
</dbReference>
<evidence type="ECO:0000313" key="15">
    <source>
        <dbReference type="Proteomes" id="UP000032483"/>
    </source>
</evidence>
<dbReference type="GO" id="GO:0006281">
    <property type="term" value="P:DNA repair"/>
    <property type="evidence" value="ECO:0007669"/>
    <property type="project" value="UniProtKB-KW"/>
</dbReference>
<evidence type="ECO:0000256" key="8">
    <source>
        <dbReference type="ARBA" id="ARBA00023125"/>
    </source>
</evidence>
<evidence type="ECO:0000259" key="13">
    <source>
        <dbReference type="PROSITE" id="PS50943"/>
    </source>
</evidence>
<keyword evidence="2" id="KW-0678">Repressor</keyword>
<dbReference type="InterPro" id="IPR010982">
    <property type="entry name" value="Lambda_DNA-bd_dom_sf"/>
</dbReference>
<sequence>MDIYQRIRNRREELGMSQDDLAQKMGYKSRSSINKIEMGLNDISQSKVVAFAEALDTTPAYLMGWEVTSKPTEVPPGFMPLPETCKVPLVGRIACGQPITAEENIEDYLDVPVGHHVDFALLCEGDSMVDAGIDDGDVVYIRKQPDVENGQIAAVRIDNEATLKRVYKYVDRIVLQPENRAYPPLTYVGAEMNQVTIEGKAVGWLHWV</sequence>
<proteinExistence type="inferred from homology"/>
<organism evidence="14 15">
    <name type="scientific">Ruthenibacterium lactatiformans</name>
    <dbReference type="NCBI Taxonomy" id="1550024"/>
    <lineage>
        <taxon>Bacteria</taxon>
        <taxon>Bacillati</taxon>
        <taxon>Bacillota</taxon>
        <taxon>Clostridia</taxon>
        <taxon>Eubacteriales</taxon>
        <taxon>Oscillospiraceae</taxon>
        <taxon>Ruthenibacterium</taxon>
    </lineage>
</organism>
<comment type="similarity">
    <text evidence="1 12">Belongs to the peptidase S24 family.</text>
</comment>
<evidence type="ECO:0000256" key="2">
    <source>
        <dbReference type="ARBA" id="ARBA00022491"/>
    </source>
</evidence>
<dbReference type="Proteomes" id="UP000032483">
    <property type="component" value="Unassembled WGS sequence"/>
</dbReference>
<comment type="caution">
    <text evidence="14">The sequence shown here is derived from an EMBL/GenBank/DDBJ whole genome shotgun (WGS) entry which is preliminary data.</text>
</comment>
<evidence type="ECO:0000256" key="4">
    <source>
        <dbReference type="ARBA" id="ARBA00022763"/>
    </source>
</evidence>
<dbReference type="GO" id="GO:0045892">
    <property type="term" value="P:negative regulation of DNA-templated transcription"/>
    <property type="evidence" value="ECO:0007669"/>
    <property type="project" value="InterPro"/>
</dbReference>
<dbReference type="EMBL" id="JXXK01000002">
    <property type="protein sequence ID" value="KJF41202.1"/>
    <property type="molecule type" value="Genomic_DNA"/>
</dbReference>
<dbReference type="GeneID" id="42855625"/>
<keyword evidence="4" id="KW-0227">DNA damage</keyword>
<name>A0A0D8J2T5_9FIRM</name>
<evidence type="ECO:0000256" key="12">
    <source>
        <dbReference type="RuleBase" id="RU003991"/>
    </source>
</evidence>
<evidence type="ECO:0000313" key="14">
    <source>
        <dbReference type="EMBL" id="KJF41202.1"/>
    </source>
</evidence>
<evidence type="ECO:0000256" key="9">
    <source>
        <dbReference type="ARBA" id="ARBA00023163"/>
    </source>
</evidence>
<dbReference type="InterPro" id="IPR039418">
    <property type="entry name" value="LexA-like"/>
</dbReference>
<dbReference type="InterPro" id="IPR036286">
    <property type="entry name" value="LexA/Signal_pep-like_sf"/>
</dbReference>
<dbReference type="InterPro" id="IPR006197">
    <property type="entry name" value="Peptidase_S24_LexA"/>
</dbReference>
<dbReference type="PROSITE" id="PS50943">
    <property type="entry name" value="HTH_CROC1"/>
    <property type="match status" value="1"/>
</dbReference>
<protein>
    <submittedName>
        <fullName evidence="14">Repressor LexA</fullName>
    </submittedName>
</protein>
<keyword evidence="11" id="KW-0742">SOS response</keyword>
<dbReference type="GO" id="GO:0006260">
    <property type="term" value="P:DNA replication"/>
    <property type="evidence" value="ECO:0007669"/>
    <property type="project" value="UniProtKB-KW"/>
</dbReference>
<dbReference type="Gene3D" id="2.10.109.10">
    <property type="entry name" value="Umud Fragment, subunit A"/>
    <property type="match status" value="1"/>
</dbReference>
<dbReference type="GO" id="GO:0009432">
    <property type="term" value="P:SOS response"/>
    <property type="evidence" value="ECO:0007669"/>
    <property type="project" value="UniProtKB-KW"/>
</dbReference>
<dbReference type="InterPro" id="IPR006200">
    <property type="entry name" value="LexA"/>
</dbReference>
<keyword evidence="9" id="KW-0804">Transcription</keyword>
<dbReference type="RefSeq" id="WP_050004520.1">
    <property type="nucleotide sequence ID" value="NZ_JBGKTX010000012.1"/>
</dbReference>
<dbReference type="SUPFAM" id="SSF51306">
    <property type="entry name" value="LexA/Signal peptidase"/>
    <property type="match status" value="1"/>
</dbReference>
<dbReference type="PRINTS" id="PR00726">
    <property type="entry name" value="LEXASERPTASE"/>
</dbReference>
<evidence type="ECO:0000256" key="11">
    <source>
        <dbReference type="ARBA" id="ARBA00023236"/>
    </source>
</evidence>
<dbReference type="PATRIC" id="fig|1550024.3.peg.694"/>
<evidence type="ECO:0000256" key="1">
    <source>
        <dbReference type="ARBA" id="ARBA00007484"/>
    </source>
</evidence>
<keyword evidence="5 12" id="KW-0378">Hydrolase</keyword>
<gene>
    <name evidence="14" type="ORF">TQ39_03105</name>
</gene>
<dbReference type="GO" id="GO:0003677">
    <property type="term" value="F:DNA binding"/>
    <property type="evidence" value="ECO:0007669"/>
    <property type="project" value="UniProtKB-KW"/>
</dbReference>
<dbReference type="PANTHER" id="PTHR33516:SF2">
    <property type="entry name" value="LEXA REPRESSOR-RELATED"/>
    <property type="match status" value="1"/>
</dbReference>
<evidence type="ECO:0000256" key="10">
    <source>
        <dbReference type="ARBA" id="ARBA00023204"/>
    </source>
</evidence>
<evidence type="ECO:0000256" key="3">
    <source>
        <dbReference type="ARBA" id="ARBA00022705"/>
    </source>
</evidence>
<evidence type="ECO:0000256" key="5">
    <source>
        <dbReference type="ARBA" id="ARBA00022801"/>
    </source>
</evidence>
<dbReference type="GO" id="GO:0004252">
    <property type="term" value="F:serine-type endopeptidase activity"/>
    <property type="evidence" value="ECO:0007669"/>
    <property type="project" value="InterPro"/>
</dbReference>
<reference evidence="14" key="1">
    <citation type="submission" date="2015-02" db="EMBL/GenBank/DDBJ databases">
        <title>A novel member of the family Ruminococcaceae isolated from human feces.</title>
        <authorList>
            <person name="Shkoporov A.N."/>
            <person name="Chaplin A.V."/>
            <person name="Motuzova O.V."/>
            <person name="Kafarskaia L.I."/>
            <person name="Khokhlova E.V."/>
            <person name="Efimov B.A."/>
        </authorList>
    </citation>
    <scope>NUCLEOTIDE SEQUENCE [LARGE SCALE GENOMIC DNA]</scope>
    <source>
        <strain evidence="14">585-1</strain>
    </source>
</reference>
<dbReference type="SMART" id="SM00530">
    <property type="entry name" value="HTH_XRE"/>
    <property type="match status" value="1"/>
</dbReference>
<keyword evidence="15" id="KW-1185">Reference proteome</keyword>